<dbReference type="EMBL" id="JAYGJQ010000001">
    <property type="protein sequence ID" value="MEA9355175.1"/>
    <property type="molecule type" value="Genomic_DNA"/>
</dbReference>
<feature type="transmembrane region" description="Helical" evidence="1">
    <location>
        <begin position="7"/>
        <end position="27"/>
    </location>
</feature>
<protein>
    <recommendedName>
        <fullName evidence="4">Sulfatase-modifying factor enzyme domain-containing protein</fullName>
    </recommendedName>
</protein>
<proteinExistence type="predicted"/>
<dbReference type="RefSeq" id="WP_323574663.1">
    <property type="nucleotide sequence ID" value="NZ_JAYGJQ010000001.1"/>
</dbReference>
<evidence type="ECO:0000313" key="3">
    <source>
        <dbReference type="Proteomes" id="UP001302274"/>
    </source>
</evidence>
<keyword evidence="1" id="KW-0472">Membrane</keyword>
<keyword evidence="1" id="KW-0812">Transmembrane</keyword>
<keyword evidence="3" id="KW-1185">Reference proteome</keyword>
<organism evidence="2 3">
    <name type="scientific">Bacteriovorax antarcticus</name>
    <dbReference type="NCBI Taxonomy" id="3088717"/>
    <lineage>
        <taxon>Bacteria</taxon>
        <taxon>Pseudomonadati</taxon>
        <taxon>Bdellovibrionota</taxon>
        <taxon>Bacteriovoracia</taxon>
        <taxon>Bacteriovoracales</taxon>
        <taxon>Bacteriovoracaceae</taxon>
        <taxon>Bacteriovorax</taxon>
    </lineage>
</organism>
<reference evidence="2 3" key="1">
    <citation type="submission" date="2023-11" db="EMBL/GenBank/DDBJ databases">
        <title>A Novel Polar Bacteriovorax (B. antarcticus) Isolated from the Biocrust in Antarctica.</title>
        <authorList>
            <person name="Mun W."/>
            <person name="Choi S.Y."/>
            <person name="Mitchell R.J."/>
        </authorList>
    </citation>
    <scope>NUCLEOTIDE SEQUENCE [LARGE SCALE GENOMIC DNA]</scope>
    <source>
        <strain evidence="2 3">PP10</strain>
    </source>
</reference>
<gene>
    <name evidence="2" type="ORF">SHI21_03140</name>
</gene>
<evidence type="ECO:0000256" key="1">
    <source>
        <dbReference type="SAM" id="Phobius"/>
    </source>
</evidence>
<name>A0ABU5VT33_9BACT</name>
<evidence type="ECO:0008006" key="4">
    <source>
        <dbReference type="Google" id="ProtNLM"/>
    </source>
</evidence>
<comment type="caution">
    <text evidence="2">The sequence shown here is derived from an EMBL/GenBank/DDBJ whole genome shotgun (WGS) entry which is preliminary data.</text>
</comment>
<evidence type="ECO:0000313" key="2">
    <source>
        <dbReference type="EMBL" id="MEA9355175.1"/>
    </source>
</evidence>
<sequence length="400" mass="46447">MKNYKRFIVPVLVCAVLFAGAGIAFFYKGRTQALKPDQFVQEKASFMRLFQNSSEIHRMWTEGEESREWSLIKSACLKHLGITSKFDESLLRCSPILLQCHALFSKNLNYKFVNFEEFDNSSYRYMTKSNTSYTGLRDPGATVTIEDLQTKKRMDIFLADQCQEVYLEQRAYAYGEPVDPKDGEDYRFDNYNRHLYLDIHLTTNAEVNDWLKFGNPDFTRGLKAKTGNDLFLPATDLNYSQIENFCSFKGKQVMLAHFFDAATFLPMDLTDKIPKRNLRSPYYWTKKTSDYKSDCNLIYSKDCLAKKTYQLNSIGPTWAGLQDSMGGVFEVFRNPIDPESNLRASSFYFDSKSSWHKLGFRAGWNGEGFDLRDFDFRGLNPFVAIDKFQVGFRCMREVMQ</sequence>
<accession>A0ABU5VT33</accession>
<dbReference type="Proteomes" id="UP001302274">
    <property type="component" value="Unassembled WGS sequence"/>
</dbReference>
<keyword evidence="1" id="KW-1133">Transmembrane helix</keyword>